<dbReference type="EMBL" id="CP021112">
    <property type="protein sequence ID" value="ARQ00952.1"/>
    <property type="molecule type" value="Genomic_DNA"/>
</dbReference>
<dbReference type="InterPro" id="IPR019056">
    <property type="entry name" value="Phage_TAC_6"/>
</dbReference>
<dbReference type="RefSeq" id="WP_086089347.1">
    <property type="nucleotide sequence ID" value="NZ_CP021112.1"/>
</dbReference>
<dbReference type="KEGG" id="psin:CAK95_19040"/>
<evidence type="ECO:0000313" key="1">
    <source>
        <dbReference type="EMBL" id="ARQ00952.1"/>
    </source>
</evidence>
<dbReference type="NCBIfam" id="TIGR02216">
    <property type="entry name" value="phage_TIGR02216"/>
    <property type="match status" value="1"/>
</dbReference>
<dbReference type="InterPro" id="IPR011739">
    <property type="entry name" value="GTA_rcc01693"/>
</dbReference>
<dbReference type="Pfam" id="PF09550">
    <property type="entry name" value="Phage_TAC_6"/>
    <property type="match status" value="1"/>
</dbReference>
<evidence type="ECO:0000313" key="2">
    <source>
        <dbReference type="Proteomes" id="UP000194137"/>
    </source>
</evidence>
<dbReference type="Proteomes" id="UP000194137">
    <property type="component" value="Chromosome"/>
</dbReference>
<dbReference type="OrthoDB" id="7582980at2"/>
<organism evidence="1 2">
    <name type="scientific">Pseudorhodoplanes sinuspersici</name>
    <dbReference type="NCBI Taxonomy" id="1235591"/>
    <lineage>
        <taxon>Bacteria</taxon>
        <taxon>Pseudomonadati</taxon>
        <taxon>Pseudomonadota</taxon>
        <taxon>Alphaproteobacteria</taxon>
        <taxon>Hyphomicrobiales</taxon>
        <taxon>Pseudorhodoplanes</taxon>
    </lineage>
</organism>
<keyword evidence="2" id="KW-1185">Reference proteome</keyword>
<accession>A0A1W6ZUD9</accession>
<protein>
    <submittedName>
        <fullName evidence="1">Uncharacterized protein</fullName>
    </submittedName>
</protein>
<sequence length="76" mass="8557">MTIKPFSCKPFPWADAIGFGLGVLRLSAKDFWAMTPRELAHAINAVTSAVSPMQRDELDNLMTRYPDGRKHHATDR</sequence>
<reference evidence="1 2" key="1">
    <citation type="submission" date="2017-05" db="EMBL/GenBank/DDBJ databases">
        <title>Full genome sequence of Pseudorhodoplanes sinuspersici.</title>
        <authorList>
            <person name="Dastgheib S.M.M."/>
            <person name="Shavandi M."/>
            <person name="Tirandaz H."/>
        </authorList>
    </citation>
    <scope>NUCLEOTIDE SEQUENCE [LARGE SCALE GENOMIC DNA]</scope>
    <source>
        <strain evidence="1 2">RIPI110</strain>
    </source>
</reference>
<dbReference type="AlphaFoldDB" id="A0A1W6ZUD9"/>
<gene>
    <name evidence="1" type="ORF">CAK95_19040</name>
</gene>
<proteinExistence type="predicted"/>
<name>A0A1W6ZUD9_9HYPH</name>
<dbReference type="STRING" id="1235591.CAK95_19040"/>